<dbReference type="InterPro" id="IPR023575">
    <property type="entry name" value="Ribosomal_uS19_SF"/>
</dbReference>
<keyword evidence="5" id="KW-0496">Mitochondrion</keyword>
<gene>
    <name evidence="5" type="primary">rps19</name>
</gene>
<protein>
    <submittedName>
        <fullName evidence="5">Ribosomal protein S19</fullName>
    </submittedName>
</protein>
<dbReference type="InterPro" id="IPR002222">
    <property type="entry name" value="Ribosomal_uS19"/>
</dbReference>
<name>A0A8F7KUD2_9STRA</name>
<geneLocation type="mitochondrion" evidence="5"/>
<dbReference type="AlphaFoldDB" id="A0A8F7KUD2"/>
<evidence type="ECO:0000256" key="1">
    <source>
        <dbReference type="ARBA" id="ARBA00007345"/>
    </source>
</evidence>
<evidence type="ECO:0000256" key="4">
    <source>
        <dbReference type="RuleBase" id="RU003485"/>
    </source>
</evidence>
<evidence type="ECO:0000256" key="3">
    <source>
        <dbReference type="ARBA" id="ARBA00023274"/>
    </source>
</evidence>
<accession>A0A8F7KUD2</accession>
<proteinExistence type="inferred from homology"/>
<dbReference type="GO" id="GO:1990904">
    <property type="term" value="C:ribonucleoprotein complex"/>
    <property type="evidence" value="ECO:0007669"/>
    <property type="project" value="UniProtKB-KW"/>
</dbReference>
<dbReference type="Gene3D" id="3.30.860.10">
    <property type="entry name" value="30s Ribosomal Protein S19, Chain A"/>
    <property type="match status" value="1"/>
</dbReference>
<comment type="similarity">
    <text evidence="1 4">Belongs to the universal ribosomal protein uS19 family.</text>
</comment>
<dbReference type="Pfam" id="PF00203">
    <property type="entry name" value="Ribosomal_S19"/>
    <property type="match status" value="1"/>
</dbReference>
<dbReference type="SUPFAM" id="SSF54570">
    <property type="entry name" value="Ribosomal protein S19"/>
    <property type="match status" value="1"/>
</dbReference>
<dbReference type="PROSITE" id="PS00323">
    <property type="entry name" value="RIBOSOMAL_S19"/>
    <property type="match status" value="1"/>
</dbReference>
<evidence type="ECO:0000313" key="5">
    <source>
        <dbReference type="EMBL" id="QXV92927.1"/>
    </source>
</evidence>
<dbReference type="GO" id="GO:0003723">
    <property type="term" value="F:RNA binding"/>
    <property type="evidence" value="ECO:0007669"/>
    <property type="project" value="InterPro"/>
</dbReference>
<dbReference type="EMBL" id="MT742552">
    <property type="protein sequence ID" value="QXV92927.1"/>
    <property type="molecule type" value="Genomic_DNA"/>
</dbReference>
<dbReference type="GO" id="GO:0006412">
    <property type="term" value="P:translation"/>
    <property type="evidence" value="ECO:0007669"/>
    <property type="project" value="InterPro"/>
</dbReference>
<keyword evidence="2 4" id="KW-0689">Ribosomal protein</keyword>
<dbReference type="GO" id="GO:0003735">
    <property type="term" value="F:structural constituent of ribosome"/>
    <property type="evidence" value="ECO:0007669"/>
    <property type="project" value="InterPro"/>
</dbReference>
<dbReference type="GO" id="GO:0005840">
    <property type="term" value="C:ribosome"/>
    <property type="evidence" value="ECO:0007669"/>
    <property type="project" value="UniProtKB-KW"/>
</dbReference>
<organism evidence="5">
    <name type="scientific">Nitzschia anatoliensis</name>
    <dbReference type="NCBI Taxonomy" id="2862141"/>
    <lineage>
        <taxon>Eukaryota</taxon>
        <taxon>Sar</taxon>
        <taxon>Stramenopiles</taxon>
        <taxon>Ochrophyta</taxon>
        <taxon>Bacillariophyta</taxon>
        <taxon>Bacillariophyceae</taxon>
        <taxon>Bacillariophycidae</taxon>
        <taxon>Bacillariales</taxon>
        <taxon>Bacillariaceae</taxon>
        <taxon>Nitzschia</taxon>
    </lineage>
</organism>
<evidence type="ECO:0000256" key="2">
    <source>
        <dbReference type="ARBA" id="ARBA00022980"/>
    </source>
</evidence>
<sequence length="79" mass="9263">MKRSKWKGPLIKFKDSRKKLPTLSRNYQIISSIVGLNCNVYSGKKFVTLSLTEDMIGHKLGEFVPTREKFEFKKKKKKK</sequence>
<reference evidence="5" key="1">
    <citation type="submission" date="2020-07" db="EMBL/GenBank/DDBJ databases">
        <title>Nitzschia anatoliensis sp. nov., a cryptic diatom species from the highly alkaline Van Lake (Turkey).</title>
        <authorList>
            <person name="Solak C.N."/>
            <person name="Gastineau R."/>
            <person name="Lemieux C."/>
            <person name="Turmel M."/>
            <person name="Gorecka E."/>
            <person name="Trobajo R."/>
            <person name="Rybak M."/>
            <person name="Yilmaz E."/>
            <person name="Witkowski A."/>
        </authorList>
    </citation>
    <scope>NUCLEOTIDE SEQUENCE</scope>
</reference>
<dbReference type="InterPro" id="IPR020934">
    <property type="entry name" value="Ribosomal_uS19_CS"/>
</dbReference>
<keyword evidence="3 4" id="KW-0687">Ribonucleoprotein</keyword>
<dbReference type="PRINTS" id="PR00975">
    <property type="entry name" value="RIBOSOMALS19"/>
</dbReference>
<dbReference type="HAMAP" id="MF_00531">
    <property type="entry name" value="Ribosomal_uS19"/>
    <property type="match status" value="1"/>
</dbReference>
<dbReference type="PIRSF" id="PIRSF002144">
    <property type="entry name" value="Ribosomal_S19"/>
    <property type="match status" value="1"/>
</dbReference>